<evidence type="ECO:0000313" key="1">
    <source>
        <dbReference type="EMBL" id="KAF2163412.1"/>
    </source>
</evidence>
<evidence type="ECO:0000313" key="2">
    <source>
        <dbReference type="Proteomes" id="UP000799537"/>
    </source>
</evidence>
<dbReference type="Proteomes" id="UP000799537">
    <property type="component" value="Unassembled WGS sequence"/>
</dbReference>
<dbReference type="EMBL" id="ML993608">
    <property type="protein sequence ID" value="KAF2163412.1"/>
    <property type="molecule type" value="Genomic_DNA"/>
</dbReference>
<organism evidence="1 2">
    <name type="scientific">Zasmidium cellare ATCC 36951</name>
    <dbReference type="NCBI Taxonomy" id="1080233"/>
    <lineage>
        <taxon>Eukaryota</taxon>
        <taxon>Fungi</taxon>
        <taxon>Dikarya</taxon>
        <taxon>Ascomycota</taxon>
        <taxon>Pezizomycotina</taxon>
        <taxon>Dothideomycetes</taxon>
        <taxon>Dothideomycetidae</taxon>
        <taxon>Mycosphaerellales</taxon>
        <taxon>Mycosphaerellaceae</taxon>
        <taxon>Zasmidium</taxon>
    </lineage>
</organism>
<name>A0A6A6CBW9_ZASCE</name>
<proteinExistence type="predicted"/>
<gene>
    <name evidence="1" type="ORF">M409DRAFT_26028</name>
</gene>
<dbReference type="OrthoDB" id="3646781at2759"/>
<dbReference type="RefSeq" id="XP_033664301.1">
    <property type="nucleotide sequence ID" value="XM_033807928.1"/>
</dbReference>
<sequence>MVTAADTTSTSDGGDDSNMAEKVFLIPEVLENILLMLDDRHADDDENFTTAIMDLFVVQRVNKTFKAAIDGSIKLQRVMLLAHDSRDAPEREYCLELFLKGTFGHYEFHPAISCSREFESTDDERTICFYMKYYIVGAGKEDEDEGYLGCDCIDSDTYPDSLHNSMRALTRAALKHYFCYHT</sequence>
<accession>A0A6A6CBW9</accession>
<protein>
    <submittedName>
        <fullName evidence="1">Uncharacterized protein</fullName>
    </submittedName>
</protein>
<keyword evidence="2" id="KW-1185">Reference proteome</keyword>
<dbReference type="GeneID" id="54561200"/>
<reference evidence="1" key="1">
    <citation type="journal article" date="2020" name="Stud. Mycol.">
        <title>101 Dothideomycetes genomes: a test case for predicting lifestyles and emergence of pathogens.</title>
        <authorList>
            <person name="Haridas S."/>
            <person name="Albert R."/>
            <person name="Binder M."/>
            <person name="Bloem J."/>
            <person name="Labutti K."/>
            <person name="Salamov A."/>
            <person name="Andreopoulos B."/>
            <person name="Baker S."/>
            <person name="Barry K."/>
            <person name="Bills G."/>
            <person name="Bluhm B."/>
            <person name="Cannon C."/>
            <person name="Castanera R."/>
            <person name="Culley D."/>
            <person name="Daum C."/>
            <person name="Ezra D."/>
            <person name="Gonzalez J."/>
            <person name="Henrissat B."/>
            <person name="Kuo A."/>
            <person name="Liang C."/>
            <person name="Lipzen A."/>
            <person name="Lutzoni F."/>
            <person name="Magnuson J."/>
            <person name="Mondo S."/>
            <person name="Nolan M."/>
            <person name="Ohm R."/>
            <person name="Pangilinan J."/>
            <person name="Park H.-J."/>
            <person name="Ramirez L."/>
            <person name="Alfaro M."/>
            <person name="Sun H."/>
            <person name="Tritt A."/>
            <person name="Yoshinaga Y."/>
            <person name="Zwiers L.-H."/>
            <person name="Turgeon B."/>
            <person name="Goodwin S."/>
            <person name="Spatafora J."/>
            <person name="Crous P."/>
            <person name="Grigoriev I."/>
        </authorList>
    </citation>
    <scope>NUCLEOTIDE SEQUENCE</scope>
    <source>
        <strain evidence="1">ATCC 36951</strain>
    </source>
</reference>
<dbReference type="AlphaFoldDB" id="A0A6A6CBW9"/>